<accession>A0ABC9WJZ4</accession>
<name>A0ABC9WJZ4_GRUJA</name>
<evidence type="ECO:0000259" key="1">
    <source>
        <dbReference type="PROSITE" id="PS50878"/>
    </source>
</evidence>
<gene>
    <name evidence="2" type="ORF">GRJ2_001023400</name>
</gene>
<dbReference type="PROSITE" id="PS50878">
    <property type="entry name" value="RT_POL"/>
    <property type="match status" value="1"/>
</dbReference>
<comment type="caution">
    <text evidence="2">The sequence shown here is derived from an EMBL/GenBank/DDBJ whole genome shotgun (WGS) entry which is preliminary data.</text>
</comment>
<evidence type="ECO:0000313" key="2">
    <source>
        <dbReference type="EMBL" id="GAB0185581.1"/>
    </source>
</evidence>
<dbReference type="AlphaFoldDB" id="A0ABC9WJZ4"/>
<organism evidence="2 3">
    <name type="scientific">Grus japonensis</name>
    <name type="common">Japanese crane</name>
    <name type="synonym">Red-crowned crane</name>
    <dbReference type="NCBI Taxonomy" id="30415"/>
    <lineage>
        <taxon>Eukaryota</taxon>
        <taxon>Metazoa</taxon>
        <taxon>Chordata</taxon>
        <taxon>Craniata</taxon>
        <taxon>Vertebrata</taxon>
        <taxon>Euteleostomi</taxon>
        <taxon>Archelosauria</taxon>
        <taxon>Archosauria</taxon>
        <taxon>Dinosauria</taxon>
        <taxon>Saurischia</taxon>
        <taxon>Theropoda</taxon>
        <taxon>Coelurosauria</taxon>
        <taxon>Aves</taxon>
        <taxon>Neognathae</taxon>
        <taxon>Neoaves</taxon>
        <taxon>Gruiformes</taxon>
        <taxon>Gruidae</taxon>
        <taxon>Grus</taxon>
    </lineage>
</organism>
<protein>
    <submittedName>
        <fullName evidence="2">Mitochondrial enolase superfamily member 1</fullName>
    </submittedName>
</protein>
<dbReference type="Pfam" id="PF00078">
    <property type="entry name" value="RVT_1"/>
    <property type="match status" value="1"/>
</dbReference>
<dbReference type="Proteomes" id="UP001623348">
    <property type="component" value="Unassembled WGS sequence"/>
</dbReference>
<feature type="domain" description="Reverse transcriptase" evidence="1">
    <location>
        <begin position="1"/>
        <end position="116"/>
    </location>
</feature>
<reference evidence="2 3" key="1">
    <citation type="submission" date="2024-06" db="EMBL/GenBank/DDBJ databases">
        <title>The draft genome of Grus japonensis, version 3.</title>
        <authorList>
            <person name="Nabeshima K."/>
            <person name="Suzuki S."/>
            <person name="Onuma M."/>
        </authorList>
    </citation>
    <scope>NUCLEOTIDE SEQUENCE [LARGE SCALE GENOMIC DNA]</scope>
    <source>
        <strain evidence="2 3">451A</strain>
    </source>
</reference>
<proteinExistence type="predicted"/>
<dbReference type="EMBL" id="BAAFJT010000003">
    <property type="protein sequence ID" value="GAB0185581.1"/>
    <property type="molecule type" value="Genomic_DNA"/>
</dbReference>
<dbReference type="PANTHER" id="PTHR33332">
    <property type="entry name" value="REVERSE TRANSCRIPTASE DOMAIN-CONTAINING PROTEIN"/>
    <property type="match status" value="1"/>
</dbReference>
<sequence>MSKWRSVMSGIPQGSVLGPALFNIFVGDMDNGIERTLSKFADDPKLCGVVDTLERRDAIQRDLGRLERWAHANHMKFNKAKCKVLHMGRHNPKHNYRLGEEWIESSPEEKDLGVLADQNLNMSQQCSLAAQKANCILGCIKSSMTSRSREVILSLYSALVRSHLE</sequence>
<dbReference type="InterPro" id="IPR000477">
    <property type="entry name" value="RT_dom"/>
</dbReference>
<evidence type="ECO:0000313" key="3">
    <source>
        <dbReference type="Proteomes" id="UP001623348"/>
    </source>
</evidence>
<keyword evidence="3" id="KW-1185">Reference proteome</keyword>